<feature type="transmembrane region" description="Helical" evidence="2">
    <location>
        <begin position="302"/>
        <end position="328"/>
    </location>
</feature>
<keyword evidence="2" id="KW-0472">Membrane</keyword>
<keyword evidence="4" id="KW-1185">Reference proteome</keyword>
<name>A0ABV9BS55_9ACTN</name>
<gene>
    <name evidence="3" type="ORF">ACFPEN_28875</name>
</gene>
<evidence type="ECO:0000313" key="3">
    <source>
        <dbReference type="EMBL" id="MFC4516925.1"/>
    </source>
</evidence>
<feature type="transmembrane region" description="Helical" evidence="2">
    <location>
        <begin position="269"/>
        <end position="290"/>
    </location>
</feature>
<dbReference type="Proteomes" id="UP001595990">
    <property type="component" value="Unassembled WGS sequence"/>
</dbReference>
<dbReference type="EMBL" id="JBHSFS010000016">
    <property type="protein sequence ID" value="MFC4516925.1"/>
    <property type="molecule type" value="Genomic_DNA"/>
</dbReference>
<reference evidence="4" key="1">
    <citation type="journal article" date="2019" name="Int. J. Syst. Evol. Microbiol.">
        <title>The Global Catalogue of Microorganisms (GCM) 10K type strain sequencing project: providing services to taxonomists for standard genome sequencing and annotation.</title>
        <authorList>
            <consortium name="The Broad Institute Genomics Platform"/>
            <consortium name="The Broad Institute Genome Sequencing Center for Infectious Disease"/>
            <person name="Wu L."/>
            <person name="Ma J."/>
        </authorList>
    </citation>
    <scope>NUCLEOTIDE SEQUENCE [LARGE SCALE GENOMIC DNA]</scope>
    <source>
        <strain evidence="4">CECT 8064</strain>
    </source>
</reference>
<evidence type="ECO:0000256" key="2">
    <source>
        <dbReference type="SAM" id="Phobius"/>
    </source>
</evidence>
<feature type="transmembrane region" description="Helical" evidence="2">
    <location>
        <begin position="166"/>
        <end position="189"/>
    </location>
</feature>
<evidence type="ECO:0008006" key="5">
    <source>
        <dbReference type="Google" id="ProtNLM"/>
    </source>
</evidence>
<sequence length="343" mass="35143">MTTSITEDTVWAGVPQGGTGGHTPPTGLSGAADPVKELLERHHRLCARAVDPLEIAAGLEARGICDRLAATDYRHRDVFSLAEELHARVERTESDVPLHAAPGEGKGHRQGPCAALRTGWGPAGALACLWLTAYALVGDPLLTALLHGHRALAGRTGPLPAALAGAAPTALALACAVAPAAWCAHWFAARARRALPASRDLAEFGRRTRPALLVAVTLFLGALLAFLWPARSAVPATPNPVLHYLAAAALGLLLFLAGLLTAHGLPRAAVAATLAAAAAEALPPLTLLAARLPGCEALRWPVGWAAGAFGPTALSLAACVPPALALLAHAVSALSRASVHGHR</sequence>
<dbReference type="RefSeq" id="WP_417923795.1">
    <property type="nucleotide sequence ID" value="NZ_JBHSFS010000016.1"/>
</dbReference>
<evidence type="ECO:0000256" key="1">
    <source>
        <dbReference type="SAM" id="MobiDB-lite"/>
    </source>
</evidence>
<accession>A0ABV9BS55</accession>
<feature type="transmembrane region" description="Helical" evidence="2">
    <location>
        <begin position="210"/>
        <end position="229"/>
    </location>
</feature>
<feature type="transmembrane region" description="Helical" evidence="2">
    <location>
        <begin position="241"/>
        <end position="262"/>
    </location>
</feature>
<protein>
    <recommendedName>
        <fullName evidence="5">Integral membrane protein</fullName>
    </recommendedName>
</protein>
<keyword evidence="2" id="KW-1133">Transmembrane helix</keyword>
<organism evidence="3 4">
    <name type="scientific">Streptomyces ehimensis</name>
    <dbReference type="NCBI Taxonomy" id="68195"/>
    <lineage>
        <taxon>Bacteria</taxon>
        <taxon>Bacillati</taxon>
        <taxon>Actinomycetota</taxon>
        <taxon>Actinomycetes</taxon>
        <taxon>Kitasatosporales</taxon>
        <taxon>Streptomycetaceae</taxon>
        <taxon>Streptomyces</taxon>
    </lineage>
</organism>
<feature type="region of interest" description="Disordered" evidence="1">
    <location>
        <begin position="1"/>
        <end position="32"/>
    </location>
</feature>
<evidence type="ECO:0000313" key="4">
    <source>
        <dbReference type="Proteomes" id="UP001595990"/>
    </source>
</evidence>
<comment type="caution">
    <text evidence="3">The sequence shown here is derived from an EMBL/GenBank/DDBJ whole genome shotgun (WGS) entry which is preliminary data.</text>
</comment>
<proteinExistence type="predicted"/>
<feature type="transmembrane region" description="Helical" evidence="2">
    <location>
        <begin position="125"/>
        <end position="146"/>
    </location>
</feature>
<keyword evidence="2" id="KW-0812">Transmembrane</keyword>